<dbReference type="Pfam" id="PF01784">
    <property type="entry name" value="DUF34_NIF3"/>
    <property type="match status" value="1"/>
</dbReference>
<comment type="similarity">
    <text evidence="1">Belongs to the GTP cyclohydrolase I type 2/NIF3 family.</text>
</comment>
<feature type="binding site" evidence="3">
    <location>
        <position position="223"/>
    </location>
    <ligand>
        <name>a divalent metal cation</name>
        <dbReference type="ChEBI" id="CHEBI:60240"/>
        <label>1</label>
    </ligand>
</feature>
<evidence type="ECO:0000256" key="2">
    <source>
        <dbReference type="ARBA" id="ARBA00022723"/>
    </source>
</evidence>
<feature type="binding site" evidence="3">
    <location>
        <position position="227"/>
    </location>
    <ligand>
        <name>a divalent metal cation</name>
        <dbReference type="ChEBI" id="CHEBI:60240"/>
        <label>1</label>
    </ligand>
</feature>
<protein>
    <submittedName>
        <fullName evidence="4">Nif3-like dinuclear metal center hexameric protein</fullName>
    </submittedName>
</protein>
<evidence type="ECO:0000313" key="4">
    <source>
        <dbReference type="EMBL" id="MBR7800833.1"/>
    </source>
</evidence>
<dbReference type="GO" id="GO:0005737">
    <property type="term" value="C:cytoplasm"/>
    <property type="evidence" value="ECO:0007669"/>
    <property type="project" value="TreeGrafter"/>
</dbReference>
<dbReference type="RefSeq" id="WP_212675962.1">
    <property type="nucleotide sequence ID" value="NZ_JAGSPJ010000005.1"/>
</dbReference>
<keyword evidence="2 3" id="KW-0479">Metal-binding</keyword>
<dbReference type="SUPFAM" id="SSF102705">
    <property type="entry name" value="NIF3 (NGG1p interacting factor 3)-like"/>
    <property type="match status" value="1"/>
</dbReference>
<dbReference type="InterPro" id="IPR036069">
    <property type="entry name" value="DUF34/NIF3_sf"/>
</dbReference>
<dbReference type="PANTHER" id="PTHR13799:SF14">
    <property type="entry name" value="GTP CYCLOHYDROLASE 1 TYPE 2 HOMOLOG"/>
    <property type="match status" value="1"/>
</dbReference>
<feature type="binding site" evidence="3">
    <location>
        <position position="106"/>
    </location>
    <ligand>
        <name>a divalent metal cation</name>
        <dbReference type="ChEBI" id="CHEBI:60240"/>
        <label>1</label>
    </ligand>
</feature>
<feature type="binding site" evidence="3">
    <location>
        <position position="68"/>
    </location>
    <ligand>
        <name>a divalent metal cation</name>
        <dbReference type="ChEBI" id="CHEBI:60240"/>
        <label>1</label>
    </ligand>
</feature>
<gene>
    <name evidence="4" type="ORF">KDM90_12555</name>
</gene>
<organism evidence="4 5">
    <name type="scientific">Undibacterium fentianense</name>
    <dbReference type="NCBI Taxonomy" id="2828728"/>
    <lineage>
        <taxon>Bacteria</taxon>
        <taxon>Pseudomonadati</taxon>
        <taxon>Pseudomonadota</taxon>
        <taxon>Betaproteobacteria</taxon>
        <taxon>Burkholderiales</taxon>
        <taxon>Oxalobacteraceae</taxon>
        <taxon>Undibacterium</taxon>
    </lineage>
</organism>
<sequence>MLNKSVERKALAQFLDKELQVARFRDYCPNGLQVEGRDEIKRIVSGVTACQTLLDRAVELRADAVLVHHGYFWRGEDTRIVGQKLKRLKTLIDHSMSLFAYHLPLDSHPSLGNNAQLAQLFGFDVSARFGEDELGWLGHVQSESISKLSDLCTHLSSRLGREVLAIGNPDQVIETIAWCSGAAQNMLSAAIESGASVFISGEISEPTVHLARESGVAYISAGHHATERYGVKALGQRIAEEFGIEHYFVDVDNPV</sequence>
<dbReference type="NCBIfam" id="TIGR00486">
    <property type="entry name" value="YbgI_SA1388"/>
    <property type="match status" value="1"/>
</dbReference>
<accession>A0A941E6U7</accession>
<evidence type="ECO:0000313" key="5">
    <source>
        <dbReference type="Proteomes" id="UP000678545"/>
    </source>
</evidence>
<evidence type="ECO:0000256" key="3">
    <source>
        <dbReference type="PIRSR" id="PIRSR602678-1"/>
    </source>
</evidence>
<dbReference type="AlphaFoldDB" id="A0A941E6U7"/>
<keyword evidence="5" id="KW-1185">Reference proteome</keyword>
<dbReference type="PANTHER" id="PTHR13799">
    <property type="entry name" value="NGG1 INTERACTING FACTOR 3"/>
    <property type="match status" value="1"/>
</dbReference>
<comment type="caution">
    <text evidence="4">The sequence shown here is derived from an EMBL/GenBank/DDBJ whole genome shotgun (WGS) entry which is preliminary data.</text>
</comment>
<dbReference type="GO" id="GO:0046872">
    <property type="term" value="F:metal ion binding"/>
    <property type="evidence" value="ECO:0007669"/>
    <property type="project" value="UniProtKB-KW"/>
</dbReference>
<dbReference type="Gene3D" id="3.40.1390.30">
    <property type="entry name" value="NIF3 (NGG1p interacting factor 3)-like"/>
    <property type="match status" value="2"/>
</dbReference>
<reference evidence="4" key="1">
    <citation type="submission" date="2021-04" db="EMBL/GenBank/DDBJ databases">
        <title>novel species isolated from subtropical streams in China.</title>
        <authorList>
            <person name="Lu H."/>
        </authorList>
    </citation>
    <scope>NUCLEOTIDE SEQUENCE</scope>
    <source>
        <strain evidence="4">FT137W</strain>
    </source>
</reference>
<dbReference type="EMBL" id="JAGSPJ010000005">
    <property type="protein sequence ID" value="MBR7800833.1"/>
    <property type="molecule type" value="Genomic_DNA"/>
</dbReference>
<dbReference type="InterPro" id="IPR002678">
    <property type="entry name" value="DUF34/NIF3"/>
</dbReference>
<proteinExistence type="inferred from homology"/>
<evidence type="ECO:0000256" key="1">
    <source>
        <dbReference type="ARBA" id="ARBA00006964"/>
    </source>
</evidence>
<name>A0A941E6U7_9BURK</name>
<feature type="binding site" evidence="3">
    <location>
        <position position="69"/>
    </location>
    <ligand>
        <name>a divalent metal cation</name>
        <dbReference type="ChEBI" id="CHEBI:60240"/>
        <label>1</label>
    </ligand>
</feature>
<dbReference type="Proteomes" id="UP000678545">
    <property type="component" value="Unassembled WGS sequence"/>
</dbReference>